<evidence type="ECO:0000256" key="4">
    <source>
        <dbReference type="ARBA" id="ARBA00023125"/>
    </source>
</evidence>
<reference evidence="9" key="1">
    <citation type="submission" date="2016-10" db="EMBL/GenBank/DDBJ databases">
        <authorList>
            <person name="de Groot N.N."/>
        </authorList>
    </citation>
    <scope>NUCLEOTIDE SEQUENCE</scope>
</reference>
<organism evidence="9">
    <name type="scientific">hydrothermal vent metagenome</name>
    <dbReference type="NCBI Taxonomy" id="652676"/>
    <lineage>
        <taxon>unclassified sequences</taxon>
        <taxon>metagenomes</taxon>
        <taxon>ecological metagenomes</taxon>
    </lineage>
</organism>
<dbReference type="Gene3D" id="1.10.3210.10">
    <property type="entry name" value="Hypothetical protein af1432"/>
    <property type="match status" value="1"/>
</dbReference>
<feature type="domain" description="HD" evidence="7">
    <location>
        <begin position="165"/>
        <end position="289"/>
    </location>
</feature>
<keyword evidence="4" id="KW-0238">DNA-binding</keyword>
<evidence type="ECO:0000256" key="3">
    <source>
        <dbReference type="ARBA" id="ARBA00023015"/>
    </source>
</evidence>
<feature type="domain" description="HD-GYP" evidence="8">
    <location>
        <begin position="143"/>
        <end position="340"/>
    </location>
</feature>
<dbReference type="CDD" id="cd00077">
    <property type="entry name" value="HDc"/>
    <property type="match status" value="1"/>
</dbReference>
<evidence type="ECO:0000256" key="2">
    <source>
        <dbReference type="ARBA" id="ARBA00023012"/>
    </source>
</evidence>
<dbReference type="SMART" id="SM00448">
    <property type="entry name" value="REC"/>
    <property type="match status" value="1"/>
</dbReference>
<evidence type="ECO:0000256" key="5">
    <source>
        <dbReference type="ARBA" id="ARBA00023163"/>
    </source>
</evidence>
<keyword evidence="5" id="KW-0804">Transcription</keyword>
<dbReference type="NCBIfam" id="TIGR00277">
    <property type="entry name" value="HDIG"/>
    <property type="match status" value="1"/>
</dbReference>
<dbReference type="SMART" id="SM00471">
    <property type="entry name" value="HDc"/>
    <property type="match status" value="1"/>
</dbReference>
<dbReference type="InterPro" id="IPR011006">
    <property type="entry name" value="CheY-like_superfamily"/>
</dbReference>
<dbReference type="Pfam" id="PF13487">
    <property type="entry name" value="HD_5"/>
    <property type="match status" value="1"/>
</dbReference>
<name>A0A1W1BXE9_9ZZZZ</name>
<dbReference type="PROSITE" id="PS50110">
    <property type="entry name" value="RESPONSE_REGULATORY"/>
    <property type="match status" value="1"/>
</dbReference>
<gene>
    <name evidence="9" type="ORF">MNB_SM-7-1307</name>
</gene>
<dbReference type="PANTHER" id="PTHR45228:SF1">
    <property type="entry name" value="CYCLIC DI-GMP PHOSPHODIESTERASE TM_0186"/>
    <property type="match status" value="1"/>
</dbReference>
<accession>A0A1W1BXE9</accession>
<evidence type="ECO:0000259" key="8">
    <source>
        <dbReference type="PROSITE" id="PS51832"/>
    </source>
</evidence>
<dbReference type="InterPro" id="IPR006674">
    <property type="entry name" value="HD_domain"/>
</dbReference>
<evidence type="ECO:0000259" key="7">
    <source>
        <dbReference type="PROSITE" id="PS51831"/>
    </source>
</evidence>
<dbReference type="PROSITE" id="PS51831">
    <property type="entry name" value="HD"/>
    <property type="match status" value="1"/>
</dbReference>
<dbReference type="EMBL" id="FPHB01000042">
    <property type="protein sequence ID" value="SFV58165.1"/>
    <property type="molecule type" value="Genomic_DNA"/>
</dbReference>
<dbReference type="SUPFAM" id="SSF109604">
    <property type="entry name" value="HD-domain/PDEase-like"/>
    <property type="match status" value="1"/>
</dbReference>
<keyword evidence="1" id="KW-0597">Phosphoprotein</keyword>
<dbReference type="InterPro" id="IPR003607">
    <property type="entry name" value="HD/PDEase_dom"/>
</dbReference>
<dbReference type="FunFam" id="3.40.50.2300:FF:000001">
    <property type="entry name" value="DNA-binding response regulator PhoB"/>
    <property type="match status" value="1"/>
</dbReference>
<feature type="domain" description="Response regulatory" evidence="6">
    <location>
        <begin position="7"/>
        <end position="123"/>
    </location>
</feature>
<keyword evidence="2" id="KW-0902">Two-component regulatory system</keyword>
<evidence type="ECO:0000259" key="6">
    <source>
        <dbReference type="PROSITE" id="PS50110"/>
    </source>
</evidence>
<dbReference type="GO" id="GO:0003677">
    <property type="term" value="F:DNA binding"/>
    <property type="evidence" value="ECO:0007669"/>
    <property type="project" value="UniProtKB-KW"/>
</dbReference>
<dbReference type="SUPFAM" id="SSF52172">
    <property type="entry name" value="CheY-like"/>
    <property type="match status" value="1"/>
</dbReference>
<dbReference type="InterPro" id="IPR052020">
    <property type="entry name" value="Cyclic_di-GMP/3'3'-cGAMP_PDE"/>
</dbReference>
<dbReference type="GO" id="GO:0000160">
    <property type="term" value="P:phosphorelay signal transduction system"/>
    <property type="evidence" value="ECO:0007669"/>
    <property type="project" value="UniProtKB-KW"/>
</dbReference>
<dbReference type="PANTHER" id="PTHR45228">
    <property type="entry name" value="CYCLIC DI-GMP PHOSPHODIESTERASE TM_0186-RELATED"/>
    <property type="match status" value="1"/>
</dbReference>
<protein>
    <submittedName>
        <fullName evidence="9">Response regulator</fullName>
    </submittedName>
</protein>
<dbReference type="PROSITE" id="PS51832">
    <property type="entry name" value="HD_GYP"/>
    <property type="match status" value="1"/>
</dbReference>
<sequence>MPKKRSNILIVDDVVENIKILNSILKQEGYKVTNATNGYKALELVSKQDFDLILLDIMMPDISGLDVCRHLKVEPKASMIPVIFLTAHDDKNILTKAFKVGAVDYIRKPFIKEELLSRVKVAIKMRHYEKELEDEVKQRTKEMQEAQIYLMRMLGGVAEGHSVETYQHVRRVGEIAYLLAKHYGLDEKEAEILKSASYLHDIGKIGVKDYILHKEEKLTKKEFEEIKKHPTLGAAMLEGVKLPLFEIAKIVSLEHHEKWDGSGYPKGLRGEAIHIYARIVAIADVFDALTSKRSYKSGWSMKETLDFFKEQSGKHFDPKLVDIFFEHIDEFLALYDTNLQKVKSQTNSQKRKKKGWVESILSAIR</sequence>
<dbReference type="InterPro" id="IPR037522">
    <property type="entry name" value="HD_GYP_dom"/>
</dbReference>
<dbReference type="InterPro" id="IPR001789">
    <property type="entry name" value="Sig_transdc_resp-reg_receiver"/>
</dbReference>
<evidence type="ECO:0000256" key="1">
    <source>
        <dbReference type="ARBA" id="ARBA00022553"/>
    </source>
</evidence>
<dbReference type="Pfam" id="PF00072">
    <property type="entry name" value="Response_reg"/>
    <property type="match status" value="1"/>
</dbReference>
<dbReference type="InterPro" id="IPR006675">
    <property type="entry name" value="HDIG_dom"/>
</dbReference>
<dbReference type="AlphaFoldDB" id="A0A1W1BXE9"/>
<evidence type="ECO:0000313" key="9">
    <source>
        <dbReference type="EMBL" id="SFV58165.1"/>
    </source>
</evidence>
<proteinExistence type="predicted"/>
<dbReference type="Gene3D" id="3.40.50.2300">
    <property type="match status" value="1"/>
</dbReference>
<keyword evidence="3" id="KW-0805">Transcription regulation</keyword>